<reference evidence="1 2" key="1">
    <citation type="journal article" date="2019" name="PLoS Biol.">
        <title>Sex chromosomes control vertical transmission of feminizing Wolbachia symbionts in an isopod.</title>
        <authorList>
            <person name="Becking T."/>
            <person name="Chebbi M.A."/>
            <person name="Giraud I."/>
            <person name="Moumen B."/>
            <person name="Laverre T."/>
            <person name="Caubet Y."/>
            <person name="Peccoud J."/>
            <person name="Gilbert C."/>
            <person name="Cordaux R."/>
        </authorList>
    </citation>
    <scope>NUCLEOTIDE SEQUENCE [LARGE SCALE GENOMIC DNA]</scope>
    <source>
        <strain evidence="1">ANa2</strain>
        <tissue evidence="1">Whole body excluding digestive tract and cuticle</tissue>
    </source>
</reference>
<accession>A0A5N5T3K1</accession>
<organism evidence="1 2">
    <name type="scientific">Armadillidium nasatum</name>
    <dbReference type="NCBI Taxonomy" id="96803"/>
    <lineage>
        <taxon>Eukaryota</taxon>
        <taxon>Metazoa</taxon>
        <taxon>Ecdysozoa</taxon>
        <taxon>Arthropoda</taxon>
        <taxon>Crustacea</taxon>
        <taxon>Multicrustacea</taxon>
        <taxon>Malacostraca</taxon>
        <taxon>Eumalacostraca</taxon>
        <taxon>Peracarida</taxon>
        <taxon>Isopoda</taxon>
        <taxon>Oniscidea</taxon>
        <taxon>Crinocheta</taxon>
        <taxon>Armadillidiidae</taxon>
        <taxon>Armadillidium</taxon>
    </lineage>
</organism>
<name>A0A5N5T3K1_9CRUS</name>
<evidence type="ECO:0000313" key="2">
    <source>
        <dbReference type="Proteomes" id="UP000326759"/>
    </source>
</evidence>
<gene>
    <name evidence="1" type="ORF">Anas_13695</name>
</gene>
<proteinExistence type="predicted"/>
<dbReference type="EMBL" id="SEYY01011743">
    <property type="protein sequence ID" value="KAB7501094.1"/>
    <property type="molecule type" value="Genomic_DNA"/>
</dbReference>
<keyword evidence="2" id="KW-1185">Reference proteome</keyword>
<comment type="caution">
    <text evidence="1">The sequence shown here is derived from an EMBL/GenBank/DDBJ whole genome shotgun (WGS) entry which is preliminary data.</text>
</comment>
<dbReference type="Proteomes" id="UP000326759">
    <property type="component" value="Unassembled WGS sequence"/>
</dbReference>
<protein>
    <submittedName>
        <fullName evidence="1">Uncharacterized protein</fullName>
    </submittedName>
</protein>
<sequence>MSFRCQTLRKNLSEINFQFHVLFIPKRLIWESRRFIWADGKEHPEYYNISVPNSSLNFRKTPYNVGDICLSYFNKISTQRCGFAQISTFIICEYA</sequence>
<dbReference type="AlphaFoldDB" id="A0A5N5T3K1"/>
<evidence type="ECO:0000313" key="1">
    <source>
        <dbReference type="EMBL" id="KAB7501094.1"/>
    </source>
</evidence>